<dbReference type="PANTHER" id="PTHR30634">
    <property type="entry name" value="OUTER MEMBRANE LOLAB LIPOPROTEIN INSERTION APPARATUS"/>
    <property type="match status" value="1"/>
</dbReference>
<dbReference type="Proteomes" id="UP000325116">
    <property type="component" value="Unassembled WGS sequence"/>
</dbReference>
<accession>A0A5C8CJ76</accession>
<protein>
    <submittedName>
        <fullName evidence="1">VWA domain-containing protein</fullName>
    </submittedName>
</protein>
<evidence type="ECO:0000313" key="2">
    <source>
        <dbReference type="Proteomes" id="UP000325116"/>
    </source>
</evidence>
<proteinExistence type="predicted"/>
<sequence length="383" mass="44214">MKNELNEYGENLDCRSLNRWRLILGSFSNLEIDNEYSEIDETLNFLYDREYTQNGGYSLDNFNNSNSSKEKSALTVPKWISKVKKLFPKETVEIMQKQALEKYKLTEILTDENILKEIEPNIELLKNILTFKDMMNQNVKKLAYDIVKKTLEEIKNKMEVEIKKVFYGKKLPNSNTTNKIFKNLDIKKTIRYNLKNYDIKNKTIFTDKLFFNQNIKKYNPYNIIILIDESGSMLDSVIYSSIMASIFANIPYLSIKLIIFDISVVDLSEHIKEPIDILFKVQLGGGTNIAQALEYAKKITFAPDKTIVLLISDLFDSNDYKLMYKNANDIIESGSKLIVLTALDYNANSIYDKEAARYFLKIGAKVGALTPSKLSKWISDIIS</sequence>
<name>A0A5C8CJ76_9SPIR</name>
<gene>
    <name evidence="1" type="ORF">EPJ80_03625</name>
</gene>
<dbReference type="RefSeq" id="WP_147757939.1">
    <property type="nucleotide sequence ID" value="NZ_SAXT01000003.1"/>
</dbReference>
<organism evidence="1 2">
    <name type="scientific">Brachyspira aalborgi</name>
    <dbReference type="NCBI Taxonomy" id="29522"/>
    <lineage>
        <taxon>Bacteria</taxon>
        <taxon>Pseudomonadati</taxon>
        <taxon>Spirochaetota</taxon>
        <taxon>Spirochaetia</taxon>
        <taxon>Brachyspirales</taxon>
        <taxon>Brachyspiraceae</taxon>
        <taxon>Brachyspira</taxon>
    </lineage>
</organism>
<evidence type="ECO:0000313" key="1">
    <source>
        <dbReference type="EMBL" id="TXJ12703.1"/>
    </source>
</evidence>
<dbReference type="InterPro" id="IPR008912">
    <property type="entry name" value="Uncharacterised_CoxE"/>
</dbReference>
<dbReference type="Gene3D" id="3.40.50.410">
    <property type="entry name" value="von Willebrand factor, type A domain"/>
    <property type="match status" value="1"/>
</dbReference>
<dbReference type="SUPFAM" id="SSF53300">
    <property type="entry name" value="vWA-like"/>
    <property type="match status" value="1"/>
</dbReference>
<dbReference type="Pfam" id="PF05762">
    <property type="entry name" value="VWA_CoxE"/>
    <property type="match status" value="1"/>
</dbReference>
<dbReference type="AlphaFoldDB" id="A0A5C8CJ76"/>
<reference evidence="1 2" key="1">
    <citation type="journal article" date="1992" name="Lakartidningen">
        <title>[Penicillin V and not amoxicillin is the first choice preparation in acute otitis].</title>
        <authorList>
            <person name="Kamme C."/>
            <person name="Lundgren K."/>
            <person name="Prellner K."/>
        </authorList>
    </citation>
    <scope>NUCLEOTIDE SEQUENCE [LARGE SCALE GENOMIC DNA]</scope>
    <source>
        <strain evidence="1 2">W1</strain>
    </source>
</reference>
<dbReference type="PANTHER" id="PTHR30634:SF16">
    <property type="entry name" value="OUTER-MEMBRANE LIPOPROTEIN LOLB"/>
    <property type="match status" value="1"/>
</dbReference>
<dbReference type="InterPro" id="IPR050458">
    <property type="entry name" value="LolB"/>
</dbReference>
<dbReference type="EMBL" id="SAXT01000003">
    <property type="protein sequence ID" value="TXJ12703.1"/>
    <property type="molecule type" value="Genomic_DNA"/>
</dbReference>
<dbReference type="InterPro" id="IPR036465">
    <property type="entry name" value="vWFA_dom_sf"/>
</dbReference>
<comment type="caution">
    <text evidence="1">The sequence shown here is derived from an EMBL/GenBank/DDBJ whole genome shotgun (WGS) entry which is preliminary data.</text>
</comment>